<organism evidence="2 3">
    <name type="scientific">Roseovarius azorensis</name>
    <dbReference type="NCBI Taxonomy" id="1287727"/>
    <lineage>
        <taxon>Bacteria</taxon>
        <taxon>Pseudomonadati</taxon>
        <taxon>Pseudomonadota</taxon>
        <taxon>Alphaproteobacteria</taxon>
        <taxon>Rhodobacterales</taxon>
        <taxon>Roseobacteraceae</taxon>
        <taxon>Roseovarius</taxon>
    </lineage>
</organism>
<sequence>MFEPGDTPRIFGLPPGVDFPRALVDGLIARHAGQPPEALARVHLIVNTRRMARRIRDLFDQGPACLLPRLSLVTDLGEGWDLAHVPDAVPPLRRRLELVQLIAALLDRAPDLAPRSAIFDLADSLAGLMDEMHGEGVSPDVIADLDVTDQSGHWARVKSFLGIVRHYFQADPTHPDVETRQRLVIARLCDLWAENPPQHPVILAGSTGSRGATQLLMQAVARLPQGAVVLPGFDFDMPGAVWGALDDPMLSEDHPQYRFYRVAVGAGITPGDIRPWTAQAPVNAARNAVISLALRPAPVTDQWLRDGPSLSDIAEAMGGVTLLEAPSARQEALAIAMRLRQAAEDGITAALITPDRMLTRQVTAALDRWDILPDDSAGQPLHLSPPGRFLRHVADLFRHKLSAEALLTLLKHPLTHTGSERGTHLRLTRELELHLRRNGPPYPTGDSLRQWGEKQKDDLAPDWVNWLCACFVDGDDPGDVALETRAIAHQTLAERIAQGCRGDASGTLWHRDAGQAALKAMTELRAEAGVAGALNATDYANLFHSILAAREVRNPVDPHPHILIWGTLEARVQGADLLILAGLNEGSWPETPRPDPWLNRALRHQAGLLLPERRIGLSAHDFQQAVAAPEVWLTRSLRTDDAQTVVSRWLNRIQNLLAGLPDQGGPEALADMRARGDAWLQKAAALEAPTEVPRAPRPAPCPPATARPDHLTVTEIQRLIRDPYAIYARHVLRLSPLDPLMRVPDALLRGTVLHEILELFIRETRDHPERCTHEVLMMHAVTVLAQKVPWAEARALWLARLERVADWFIETEMKRRETARPFEFEIKSRATLPDLGFTLSAKADRLDLDDLGRLHIYDYKTGTVPTAGQQASFDKQLLLEVAMAERAGFGDMGPTRVARAAYIGLGSDPRELDAPLDAEPPDKIWAELHALIAAYLDPAQGYTARRAPHNTGDVGNYDQLARYGEWDMTDPPDVTEVGQ</sequence>
<evidence type="ECO:0000313" key="2">
    <source>
        <dbReference type="EMBL" id="SEK82654.1"/>
    </source>
</evidence>
<dbReference type="InterPro" id="IPR011604">
    <property type="entry name" value="PDDEXK-like_dom_sf"/>
</dbReference>
<accession>A0A1H7K7X9</accession>
<reference evidence="2 3" key="1">
    <citation type="submission" date="2016-10" db="EMBL/GenBank/DDBJ databases">
        <authorList>
            <person name="de Groot N.N."/>
        </authorList>
    </citation>
    <scope>NUCLEOTIDE SEQUENCE [LARGE SCALE GENOMIC DNA]</scope>
    <source>
        <strain evidence="2 3">DSM 100674</strain>
    </source>
</reference>
<dbReference type="AlphaFoldDB" id="A0A1H7K7X9"/>
<protein>
    <submittedName>
        <fullName evidence="2">Double-strand break repair protein AddB</fullName>
    </submittedName>
</protein>
<feature type="domain" description="PD-(D/E)XK endonuclease-like" evidence="1">
    <location>
        <begin position="710"/>
        <end position="915"/>
    </location>
</feature>
<dbReference type="OrthoDB" id="9780606at2"/>
<proteinExistence type="predicted"/>
<dbReference type="Gene3D" id="3.90.320.10">
    <property type="match status" value="1"/>
</dbReference>
<dbReference type="Pfam" id="PF12705">
    <property type="entry name" value="PDDEXK_1"/>
    <property type="match status" value="1"/>
</dbReference>
<name>A0A1H7K7X9_9RHOB</name>
<dbReference type="InterPro" id="IPR014153">
    <property type="entry name" value="Ds_break_AddB"/>
</dbReference>
<dbReference type="EMBL" id="FOAG01000002">
    <property type="protein sequence ID" value="SEK82654.1"/>
    <property type="molecule type" value="Genomic_DNA"/>
</dbReference>
<evidence type="ECO:0000259" key="1">
    <source>
        <dbReference type="Pfam" id="PF12705"/>
    </source>
</evidence>
<gene>
    <name evidence="2" type="ORF">SAMN05443999_102347</name>
</gene>
<dbReference type="NCBIfam" id="TIGR02786">
    <property type="entry name" value="addB_alphas"/>
    <property type="match status" value="1"/>
</dbReference>
<dbReference type="InterPro" id="IPR027417">
    <property type="entry name" value="P-loop_NTPase"/>
</dbReference>
<keyword evidence="3" id="KW-1185">Reference proteome</keyword>
<dbReference type="Proteomes" id="UP000199582">
    <property type="component" value="Unassembled WGS sequence"/>
</dbReference>
<evidence type="ECO:0000313" key="3">
    <source>
        <dbReference type="Proteomes" id="UP000199582"/>
    </source>
</evidence>
<dbReference type="SUPFAM" id="SSF52540">
    <property type="entry name" value="P-loop containing nucleoside triphosphate hydrolases"/>
    <property type="match status" value="1"/>
</dbReference>
<dbReference type="STRING" id="1287727.SAMN05443999_102347"/>
<dbReference type="InterPro" id="IPR038726">
    <property type="entry name" value="PDDEXK_AddAB-type"/>
</dbReference>
<dbReference type="RefSeq" id="WP_093032926.1">
    <property type="nucleotide sequence ID" value="NZ_FOAG01000002.1"/>
</dbReference>